<dbReference type="PROSITE" id="PS51257">
    <property type="entry name" value="PROKAR_LIPOPROTEIN"/>
    <property type="match status" value="1"/>
</dbReference>
<reference evidence="1 2" key="1">
    <citation type="submission" date="2020-05" db="EMBL/GenBank/DDBJ databases">
        <title>Comparative genomic analysis of denitrifying bacteria from Halomonas genus.</title>
        <authorList>
            <person name="Wang L."/>
            <person name="Shao Z."/>
        </authorList>
    </citation>
    <scope>NUCLEOTIDE SEQUENCE [LARGE SCALE GENOMIC DNA]</scope>
    <source>
        <strain evidence="1 2">A4</strain>
    </source>
</reference>
<protein>
    <recommendedName>
        <fullName evidence="3">Lipoprotein</fullName>
    </recommendedName>
</protein>
<keyword evidence="2" id="KW-1185">Reference proteome</keyword>
<sequence length="134" mass="14309">MPLIHRLPIRLSRLALTLLAVLVLAGCAASPDFTELRTRVIPPADLALAEDAELRVYLRDAGGILAETRLDPLDSGPWPVVLRYDRGALAGAEAPRLSAELRQAGRLTHATPEPVALAPEAATDDVDLPLAVRP</sequence>
<dbReference type="RefSeq" id="WP_238978032.1">
    <property type="nucleotide sequence ID" value="NZ_JABFUC010000011.1"/>
</dbReference>
<evidence type="ECO:0008006" key="3">
    <source>
        <dbReference type="Google" id="ProtNLM"/>
    </source>
</evidence>
<proteinExistence type="predicted"/>
<evidence type="ECO:0000313" key="2">
    <source>
        <dbReference type="Proteomes" id="UP000814385"/>
    </source>
</evidence>
<comment type="caution">
    <text evidence="1">The sequence shown here is derived from an EMBL/GenBank/DDBJ whole genome shotgun (WGS) entry which is preliminary data.</text>
</comment>
<dbReference type="Pfam" id="PF09619">
    <property type="entry name" value="YscW"/>
    <property type="match status" value="1"/>
</dbReference>
<dbReference type="InterPro" id="IPR039366">
    <property type="entry name" value="Pilotin"/>
</dbReference>
<gene>
    <name evidence="1" type="ORF">HOP52_14090</name>
</gene>
<dbReference type="EMBL" id="JABFUC010000011">
    <property type="protein sequence ID" value="MCG6658886.1"/>
    <property type="molecule type" value="Genomic_DNA"/>
</dbReference>
<accession>A0ABS9PB64</accession>
<evidence type="ECO:0000313" key="1">
    <source>
        <dbReference type="EMBL" id="MCG6658886.1"/>
    </source>
</evidence>
<dbReference type="Proteomes" id="UP000814385">
    <property type="component" value="Unassembled WGS sequence"/>
</dbReference>
<name>A0ABS9PB64_9GAMM</name>
<organism evidence="1 2">
    <name type="scientific">Billgrantia campisalis</name>
    <dbReference type="NCBI Taxonomy" id="74661"/>
    <lineage>
        <taxon>Bacteria</taxon>
        <taxon>Pseudomonadati</taxon>
        <taxon>Pseudomonadota</taxon>
        <taxon>Gammaproteobacteria</taxon>
        <taxon>Oceanospirillales</taxon>
        <taxon>Halomonadaceae</taxon>
        <taxon>Billgrantia</taxon>
    </lineage>
</organism>